<name>A0A3M2XCU5_PSEYM</name>
<comment type="caution">
    <text evidence="1">The sequence shown here is derived from an EMBL/GenBank/DDBJ whole genome shotgun (WGS) entry which is preliminary data.</text>
</comment>
<protein>
    <submittedName>
        <fullName evidence="1">Uncharacterized protein</fullName>
    </submittedName>
</protein>
<organism evidence="1 2">
    <name type="scientific">Pseudomonas syringae pv. maculicola</name>
    <dbReference type="NCBI Taxonomy" id="59511"/>
    <lineage>
        <taxon>Bacteria</taxon>
        <taxon>Pseudomonadati</taxon>
        <taxon>Pseudomonadota</taxon>
        <taxon>Gammaproteobacteria</taxon>
        <taxon>Pseudomonadales</taxon>
        <taxon>Pseudomonadaceae</taxon>
        <taxon>Pseudomonas</taxon>
    </lineage>
</organism>
<gene>
    <name evidence="1" type="ORF">APX70_04216</name>
</gene>
<evidence type="ECO:0000313" key="2">
    <source>
        <dbReference type="Proteomes" id="UP000282378"/>
    </source>
</evidence>
<proteinExistence type="predicted"/>
<sequence length="375" mass="42200">MQSAFKMRGNLCHLLHQILTLQQLQRCKPGSTRHRMRRIGITVGEFNGVIRRRLIHEGLVNLAAGNHRAHGYRAVGDLFGDAHQVRCHAETVSTKHRAGAPETGDDFIEDQQNIMLIANLTQPLEVALRRNDHAGRTCHRLYDDCRNVRRIVQFDQFQHFVGQRDTACFRHALGVRIAGQQGMRQVIDIHQLPEHLAVAVYPTQAGTTDIHAMIAARPTDHLGLGRLPFQPPVGTHHLHCGICTLRARVGIEHVIEIARRQFGNLFCQLKRQRMPELKARRVIQHAQLAGNGFLNFLARMPSAAGPQTGKPIVDLAALVVCQIAAMRGDDHARIAVEVAVRGVRHPVSIQLQLTCDRHIRQFEHIHGSEPRRRLS</sequence>
<dbReference type="EMBL" id="RBNL01002956">
    <property type="protein sequence ID" value="RML61602.1"/>
    <property type="molecule type" value="Genomic_DNA"/>
</dbReference>
<dbReference type="AlphaFoldDB" id="A0A3M2XCU5"/>
<dbReference type="Proteomes" id="UP000282378">
    <property type="component" value="Unassembled WGS sequence"/>
</dbReference>
<evidence type="ECO:0000313" key="1">
    <source>
        <dbReference type="EMBL" id="RML61602.1"/>
    </source>
</evidence>
<reference evidence="1 2" key="1">
    <citation type="submission" date="2018-08" db="EMBL/GenBank/DDBJ databases">
        <title>Recombination of ecologically and evolutionarily significant loci maintains genetic cohesion in the Pseudomonas syringae species complex.</title>
        <authorList>
            <person name="Dillon M."/>
            <person name="Thakur S."/>
            <person name="Almeida R.N.D."/>
            <person name="Weir B.S."/>
            <person name="Guttman D.S."/>
        </authorList>
    </citation>
    <scope>NUCLEOTIDE SEQUENCE [LARGE SCALE GENOMIC DNA]</scope>
    <source>
        <strain evidence="1 2">88_10</strain>
    </source>
</reference>
<accession>A0A3M2XCU5</accession>